<feature type="domain" description="Aminoglycoside phosphotransferase" evidence="1">
    <location>
        <begin position="149"/>
        <end position="329"/>
    </location>
</feature>
<proteinExistence type="predicted"/>
<reference evidence="2 3" key="1">
    <citation type="submission" date="2019-07" db="EMBL/GenBank/DDBJ databases">
        <title>Serratia dokdonensis sp. nov., an elicitor of systemic resistance in Nicotiana Tabacum.</title>
        <authorList>
            <person name="Son J.-S."/>
            <person name="Hwang Y.-J."/>
            <person name="Lee S.-Y."/>
            <person name="Ghim S.-Y."/>
        </authorList>
    </citation>
    <scope>NUCLEOTIDE SEQUENCE [LARGE SCALE GENOMIC DNA]</scope>
    <source>
        <strain evidence="2 3">KUDC3025</strain>
    </source>
</reference>
<keyword evidence="3" id="KW-1185">Reference proteome</keyword>
<accession>A0ABX6GLB6</accession>
<protein>
    <submittedName>
        <fullName evidence="2">Phosphotransferase</fullName>
    </submittedName>
</protein>
<evidence type="ECO:0000259" key="1">
    <source>
        <dbReference type="Pfam" id="PF01636"/>
    </source>
</evidence>
<dbReference type="Proteomes" id="UP000430368">
    <property type="component" value="Chromosome"/>
</dbReference>
<name>A0ABX6GLB6_9GAMM</name>
<sequence>MVVLLAGGQSAPQPLAARRGNMMINLADPQAIRRALSDQALTQMAGQPIGCHYLRVKPGTSVWGEISGDFGDGLGRGWLYVHADPLKANKFRQRAERYGLPLLALGSGAIMGSMALDPVLHRGWRVLRRRLSGEATTGWSLLKYRPGRRMVLRVEERHGGSVLVRVLARCTPAYAAVVRLVHQAGLGAALQRMDTRHHIVSLQWLEGETAGSVPAERLEESLFAAARLHALHADGLDLPHYDASWFAQTLAQAERTLCWLLPTLRHQVRRLAERLPAAVADSLRRSPGLVHGDFSADQIVWHARRRPRLIDVDRAGYGQPVMDIGSLLAVEMLQGDLRSLPALPYPALSAWVAYALLQRAAEPYRYGDENWQDALQARIQQAWAVLE</sequence>
<dbReference type="Pfam" id="PF01636">
    <property type="entry name" value="APH"/>
    <property type="match status" value="1"/>
</dbReference>
<organism evidence="2 3">
    <name type="scientific">Serratia rhizosphaerae</name>
    <dbReference type="NCBI Taxonomy" id="2597702"/>
    <lineage>
        <taxon>Bacteria</taxon>
        <taxon>Pseudomonadati</taxon>
        <taxon>Pseudomonadota</taxon>
        <taxon>Gammaproteobacteria</taxon>
        <taxon>Enterobacterales</taxon>
        <taxon>Yersiniaceae</taxon>
        <taxon>Serratia</taxon>
    </lineage>
</organism>
<dbReference type="InterPro" id="IPR002575">
    <property type="entry name" value="Aminoglycoside_PTrfase"/>
</dbReference>
<dbReference type="Gene3D" id="3.90.1200.10">
    <property type="match status" value="1"/>
</dbReference>
<dbReference type="InterPro" id="IPR011009">
    <property type="entry name" value="Kinase-like_dom_sf"/>
</dbReference>
<gene>
    <name evidence="2" type="ORF">FO014_08845</name>
</gene>
<dbReference type="SUPFAM" id="SSF56112">
    <property type="entry name" value="Protein kinase-like (PK-like)"/>
    <property type="match status" value="1"/>
</dbReference>
<evidence type="ECO:0000313" key="2">
    <source>
        <dbReference type="EMBL" id="QHA87046.1"/>
    </source>
</evidence>
<dbReference type="EMBL" id="CP041764">
    <property type="protein sequence ID" value="QHA87046.1"/>
    <property type="molecule type" value="Genomic_DNA"/>
</dbReference>
<evidence type="ECO:0000313" key="3">
    <source>
        <dbReference type="Proteomes" id="UP000430368"/>
    </source>
</evidence>